<dbReference type="SUPFAM" id="SSF52091">
    <property type="entry name" value="SpoIIaa-like"/>
    <property type="match status" value="1"/>
</dbReference>
<dbReference type="PANTHER" id="PTHR35849">
    <property type="entry name" value="BLR2341 PROTEIN"/>
    <property type="match status" value="1"/>
</dbReference>
<keyword evidence="3" id="KW-1185">Reference proteome</keyword>
<dbReference type="Gene3D" id="3.30.750.24">
    <property type="entry name" value="STAS domain"/>
    <property type="match status" value="1"/>
</dbReference>
<dbReference type="PROSITE" id="PS50801">
    <property type="entry name" value="STAS"/>
    <property type="match status" value="1"/>
</dbReference>
<sequence length="97" mass="10936">MQTDDIRLAPASLTIFDVRQLEDTLQTSLSNNQHLIIDLQQLAELDAAGMQWLMSLAQRGLIREQRLQLLEPNAFCLEQLSLMGLTELIGGENDRSN</sequence>
<gene>
    <name evidence="2" type="ORF">SAMN06297280_0980</name>
</gene>
<proteinExistence type="predicted"/>
<dbReference type="EMBL" id="OBEB01000001">
    <property type="protein sequence ID" value="SNY45886.1"/>
    <property type="molecule type" value="Genomic_DNA"/>
</dbReference>
<evidence type="ECO:0000259" key="1">
    <source>
        <dbReference type="PROSITE" id="PS50801"/>
    </source>
</evidence>
<dbReference type="InterPro" id="IPR058548">
    <property type="entry name" value="MlaB-like_STAS"/>
</dbReference>
<evidence type="ECO:0000313" key="2">
    <source>
        <dbReference type="EMBL" id="SNY45886.1"/>
    </source>
</evidence>
<dbReference type="Proteomes" id="UP000219353">
    <property type="component" value="Unassembled WGS sequence"/>
</dbReference>
<feature type="domain" description="STAS" evidence="1">
    <location>
        <begin position="11"/>
        <end position="97"/>
    </location>
</feature>
<dbReference type="InterPro" id="IPR036513">
    <property type="entry name" value="STAS_dom_sf"/>
</dbReference>
<accession>A0A285IFL9</accession>
<dbReference type="Pfam" id="PF13466">
    <property type="entry name" value="STAS_2"/>
    <property type="match status" value="1"/>
</dbReference>
<dbReference type="InterPro" id="IPR052746">
    <property type="entry name" value="MlaB_ABC_Transporter"/>
</dbReference>
<dbReference type="OrthoDB" id="6199405at2"/>
<reference evidence="3" key="1">
    <citation type="submission" date="2017-09" db="EMBL/GenBank/DDBJ databases">
        <authorList>
            <person name="Varghese N."/>
            <person name="Submissions S."/>
        </authorList>
    </citation>
    <scope>NUCLEOTIDE SEQUENCE [LARGE SCALE GENOMIC DNA]</scope>
    <source>
        <strain evidence="3">CGMCC 1.12461</strain>
    </source>
</reference>
<dbReference type="AlphaFoldDB" id="A0A285IFL9"/>
<name>A0A285IFL9_9GAMM</name>
<evidence type="ECO:0000313" key="3">
    <source>
        <dbReference type="Proteomes" id="UP000219353"/>
    </source>
</evidence>
<organism evidence="2 3">
    <name type="scientific">Arsukibacterium tuosuense</name>
    <dbReference type="NCBI Taxonomy" id="1323745"/>
    <lineage>
        <taxon>Bacteria</taxon>
        <taxon>Pseudomonadati</taxon>
        <taxon>Pseudomonadota</taxon>
        <taxon>Gammaproteobacteria</taxon>
        <taxon>Chromatiales</taxon>
        <taxon>Chromatiaceae</taxon>
        <taxon>Arsukibacterium</taxon>
    </lineage>
</organism>
<dbReference type="PANTHER" id="PTHR35849:SF2">
    <property type="entry name" value="BLR2341 PROTEIN"/>
    <property type="match status" value="1"/>
</dbReference>
<dbReference type="RefSeq" id="WP_097110180.1">
    <property type="nucleotide sequence ID" value="NZ_OBEB01000001.1"/>
</dbReference>
<dbReference type="InterPro" id="IPR002645">
    <property type="entry name" value="STAS_dom"/>
</dbReference>
<protein>
    <submittedName>
        <fullName evidence="2">STAS domain-containing protein</fullName>
    </submittedName>
</protein>